<dbReference type="EMBL" id="VUOC01000002">
    <property type="protein sequence ID" value="KAA2243853.1"/>
    <property type="molecule type" value="Genomic_DNA"/>
</dbReference>
<dbReference type="AlphaFoldDB" id="A0A5B2VVK6"/>
<dbReference type="GO" id="GO:0003972">
    <property type="term" value="F:RNA ligase (ATP) activity"/>
    <property type="evidence" value="ECO:0007669"/>
    <property type="project" value="InterPro"/>
</dbReference>
<keyword evidence="7" id="KW-1185">Reference proteome</keyword>
<evidence type="ECO:0000256" key="5">
    <source>
        <dbReference type="ARBA" id="ARBA00022840"/>
    </source>
</evidence>
<dbReference type="PANTHER" id="PTHR31219:SF2">
    <property type="entry name" value="RNA LIGASE 1"/>
    <property type="match status" value="1"/>
</dbReference>
<proteinExistence type="predicted"/>
<evidence type="ECO:0000313" key="6">
    <source>
        <dbReference type="EMBL" id="KAA2243853.1"/>
    </source>
</evidence>
<evidence type="ECO:0000256" key="1">
    <source>
        <dbReference type="ARBA" id="ARBA00001936"/>
    </source>
</evidence>
<gene>
    <name evidence="6" type="ORF">F0L74_08295</name>
</gene>
<keyword evidence="4" id="KW-0547">Nucleotide-binding</keyword>
<evidence type="ECO:0000256" key="2">
    <source>
        <dbReference type="ARBA" id="ARBA00001946"/>
    </source>
</evidence>
<reference evidence="6 7" key="1">
    <citation type="submission" date="2019-09" db="EMBL/GenBank/DDBJ databases">
        <title>Chitinophaga ginsengihumi sp. nov., isolated from soil of ginseng rhizosphere.</title>
        <authorList>
            <person name="Lee J."/>
        </authorList>
    </citation>
    <scope>NUCLEOTIDE SEQUENCE [LARGE SCALE GENOMIC DNA]</scope>
    <source>
        <strain evidence="6 7">BN140078</strain>
    </source>
</reference>
<reference evidence="6 7" key="2">
    <citation type="submission" date="2019-09" db="EMBL/GenBank/DDBJ databases">
        <authorList>
            <person name="Jin C."/>
        </authorList>
    </citation>
    <scope>NUCLEOTIDE SEQUENCE [LARGE SCALE GENOMIC DNA]</scope>
    <source>
        <strain evidence="6 7">BN140078</strain>
    </source>
</reference>
<protein>
    <submittedName>
        <fullName evidence="6">Uncharacterized protein</fullName>
    </submittedName>
</protein>
<organism evidence="6 7">
    <name type="scientific">Chitinophaga agrisoli</name>
    <dbReference type="NCBI Taxonomy" id="2607653"/>
    <lineage>
        <taxon>Bacteria</taxon>
        <taxon>Pseudomonadati</taxon>
        <taxon>Bacteroidota</taxon>
        <taxon>Chitinophagia</taxon>
        <taxon>Chitinophagales</taxon>
        <taxon>Chitinophagaceae</taxon>
        <taxon>Chitinophaga</taxon>
    </lineage>
</organism>
<dbReference type="GO" id="GO:0000302">
    <property type="term" value="P:response to reactive oxygen species"/>
    <property type="evidence" value="ECO:0007669"/>
    <property type="project" value="InterPro"/>
</dbReference>
<name>A0A5B2VVK6_9BACT</name>
<comment type="caution">
    <text evidence="6">The sequence shown here is derived from an EMBL/GenBank/DDBJ whole genome shotgun (WGS) entry which is preliminary data.</text>
</comment>
<keyword evidence="5" id="KW-0067">ATP-binding</keyword>
<evidence type="ECO:0000256" key="4">
    <source>
        <dbReference type="ARBA" id="ARBA00022741"/>
    </source>
</evidence>
<comment type="cofactor">
    <cofactor evidence="2">
        <name>Mg(2+)</name>
        <dbReference type="ChEBI" id="CHEBI:18420"/>
    </cofactor>
</comment>
<comment type="cofactor">
    <cofactor evidence="1">
        <name>Mn(2+)</name>
        <dbReference type="ChEBI" id="CHEBI:29035"/>
    </cofactor>
</comment>
<dbReference type="Pfam" id="PF17720">
    <property type="entry name" value="RLIG1"/>
    <property type="match status" value="1"/>
</dbReference>
<accession>A0A5B2VVK6</accession>
<sequence length="184" mass="20280">MAINQVNPGCEWVINGEGVPTRKWDGTCCMVQETVLYKRFDAKQGATPPAGFVPAQDPDPVTGHWPGWLKVNVTRTGDKLIADDSADKWIVEGLANSFPNYPAETPADGTYEAVGPKINGSRDGFAEHKLIQHGDAAFTPEPPRDFEGLKAFFGEQCTDIEGIVWHHPDGRLCKIKRSDFGLKW</sequence>
<evidence type="ECO:0000313" key="7">
    <source>
        <dbReference type="Proteomes" id="UP000324611"/>
    </source>
</evidence>
<dbReference type="InterPro" id="IPR041211">
    <property type="entry name" value="RLIG1"/>
</dbReference>
<dbReference type="PANTHER" id="PTHR31219">
    <property type="entry name" value="CHROMOSOME 28 C12ORF29 HOMOLOG"/>
    <property type="match status" value="1"/>
</dbReference>
<dbReference type="GO" id="GO:0005524">
    <property type="term" value="F:ATP binding"/>
    <property type="evidence" value="ECO:0007669"/>
    <property type="project" value="UniProtKB-KW"/>
</dbReference>
<dbReference type="Proteomes" id="UP000324611">
    <property type="component" value="Unassembled WGS sequence"/>
</dbReference>
<evidence type="ECO:0000256" key="3">
    <source>
        <dbReference type="ARBA" id="ARBA00022598"/>
    </source>
</evidence>
<keyword evidence="3" id="KW-0436">Ligase</keyword>